<evidence type="ECO:0000313" key="2">
    <source>
        <dbReference type="Proteomes" id="UP000030351"/>
    </source>
</evidence>
<dbReference type="Pfam" id="PF06366">
    <property type="entry name" value="FlhE"/>
    <property type="match status" value="1"/>
</dbReference>
<dbReference type="AlphaFoldDB" id="A0A0A3Z3I6"/>
<protein>
    <recommendedName>
        <fullName evidence="3">Flagellar protein FlhE</fullName>
    </recommendedName>
</protein>
<dbReference type="InterPro" id="IPR009420">
    <property type="entry name" value="FlhE"/>
</dbReference>
<name>A0A0A3Z3I6_9GAMM</name>
<organism evidence="1 2">
    <name type="scientific">Erwinia typographi</name>
    <dbReference type="NCBI Taxonomy" id="371042"/>
    <lineage>
        <taxon>Bacteria</taxon>
        <taxon>Pseudomonadati</taxon>
        <taxon>Pseudomonadota</taxon>
        <taxon>Gammaproteobacteria</taxon>
        <taxon>Enterobacterales</taxon>
        <taxon>Erwiniaceae</taxon>
        <taxon>Erwinia</taxon>
    </lineage>
</organism>
<sequence length="130" mass="14022">MLLTLLLIPALVQAGSGSWSKKSAGGTVSTGGQIMMSQAINAPLSVPDGASTSRISWRIQLLNPLPPGLEIKLCDERHCLPLDALSGQKNRSVPFSPRSRYRFIYSVNSAGTLSPALNVVSNQLTLNYRW</sequence>
<accession>A0A0A3Z3I6</accession>
<evidence type="ECO:0000313" key="1">
    <source>
        <dbReference type="EMBL" id="KGT93420.1"/>
    </source>
</evidence>
<keyword evidence="2" id="KW-1185">Reference proteome</keyword>
<comment type="caution">
    <text evidence="1">The sequence shown here is derived from an EMBL/GenBank/DDBJ whole genome shotgun (WGS) entry which is preliminary data.</text>
</comment>
<dbReference type="EMBL" id="JRUQ01000037">
    <property type="protein sequence ID" value="KGT93420.1"/>
    <property type="molecule type" value="Genomic_DNA"/>
</dbReference>
<dbReference type="Proteomes" id="UP000030351">
    <property type="component" value="Unassembled WGS sequence"/>
</dbReference>
<dbReference type="STRING" id="371042.NG99_11750"/>
<gene>
    <name evidence="1" type="ORF">NG99_11750</name>
</gene>
<proteinExistence type="predicted"/>
<reference evidence="1 2" key="1">
    <citation type="submission" date="2014-10" db="EMBL/GenBank/DDBJ databases">
        <title>Genome sequence of Erwinia typographi M043b.</title>
        <authorList>
            <person name="Chan K.-G."/>
            <person name="Tan W.-S."/>
        </authorList>
    </citation>
    <scope>NUCLEOTIDE SEQUENCE [LARGE SCALE GENOMIC DNA]</scope>
    <source>
        <strain evidence="1 2">M043b</strain>
    </source>
</reference>
<dbReference type="eggNOG" id="ENOG50348FQ">
    <property type="taxonomic scope" value="Bacteria"/>
</dbReference>
<evidence type="ECO:0008006" key="3">
    <source>
        <dbReference type="Google" id="ProtNLM"/>
    </source>
</evidence>